<dbReference type="GO" id="GO:0006508">
    <property type="term" value="P:proteolysis"/>
    <property type="evidence" value="ECO:0007669"/>
    <property type="project" value="UniProtKB-KW"/>
</dbReference>
<proteinExistence type="inferred from homology"/>
<keyword evidence="2" id="KW-0645">Protease</keyword>
<evidence type="ECO:0000256" key="2">
    <source>
        <dbReference type="ARBA" id="ARBA00022670"/>
    </source>
</evidence>
<evidence type="ECO:0000256" key="5">
    <source>
        <dbReference type="SAM" id="Phobius"/>
    </source>
</evidence>
<dbReference type="AlphaFoldDB" id="Q0IQE1"/>
<dbReference type="EMBL" id="AP008218">
    <property type="protein sequence ID" value="BAF29074.2"/>
    <property type="molecule type" value="Genomic_DNA"/>
</dbReference>
<feature type="domain" description="Ubiquitin-like protease family profile" evidence="6">
    <location>
        <begin position="921"/>
        <end position="1084"/>
    </location>
</feature>
<dbReference type="Proteomes" id="UP000000763">
    <property type="component" value="Chromosome 12"/>
</dbReference>
<dbReference type="InterPro" id="IPR038765">
    <property type="entry name" value="Papain-like_cys_pep_sf"/>
</dbReference>
<evidence type="ECO:0000259" key="6">
    <source>
        <dbReference type="PROSITE" id="PS50600"/>
    </source>
</evidence>
<reference evidence="8" key="2">
    <citation type="journal article" date="2008" name="Nucleic Acids Res.">
        <title>The rice annotation project database (RAP-DB): 2008 update.</title>
        <authorList>
            <consortium name="The rice annotation project (RAP)"/>
        </authorList>
    </citation>
    <scope>GENOME REANNOTATION</scope>
    <source>
        <strain evidence="8">cv. Nipponbare</strain>
    </source>
</reference>
<dbReference type="GO" id="GO:0008234">
    <property type="term" value="F:cysteine-type peptidase activity"/>
    <property type="evidence" value="ECO:0007669"/>
    <property type="project" value="InterPro"/>
</dbReference>
<dbReference type="PROSITE" id="PS50600">
    <property type="entry name" value="ULP_PROTEASE"/>
    <property type="match status" value="1"/>
</dbReference>
<feature type="transmembrane region" description="Helical" evidence="5">
    <location>
        <begin position="162"/>
        <end position="184"/>
    </location>
</feature>
<keyword evidence="5" id="KW-0472">Membrane</keyword>
<dbReference type="Gene3D" id="3.40.395.10">
    <property type="entry name" value="Adenoviral Proteinase, Chain A"/>
    <property type="match status" value="1"/>
</dbReference>
<keyword evidence="3" id="KW-0378">Hydrolase</keyword>
<comment type="similarity">
    <text evidence="1">Belongs to the peptidase C48 family.</text>
</comment>
<dbReference type="KEGG" id="dosa:Os12g0127600"/>
<feature type="region of interest" description="Disordered" evidence="4">
    <location>
        <begin position="755"/>
        <end position="779"/>
    </location>
</feature>
<dbReference type="PANTHER" id="PTHR33870:SF7">
    <property type="entry name" value="OS12G0127650 PROTEIN"/>
    <property type="match status" value="1"/>
</dbReference>
<dbReference type="PANTHER" id="PTHR33870">
    <property type="entry name" value="CARDIOMYOPATHY-ASSOCIATED PROTEIN"/>
    <property type="match status" value="1"/>
</dbReference>
<reference evidence="7 8" key="1">
    <citation type="journal article" date="2005" name="Nature">
        <title>The map-based sequence of the rice genome.</title>
        <authorList>
            <consortium name="International rice genome sequencing project (IRGSP)"/>
            <person name="Matsumoto T."/>
            <person name="Wu J."/>
            <person name="Kanamori H."/>
            <person name="Katayose Y."/>
            <person name="Fujisawa M."/>
            <person name="Namiki N."/>
            <person name="Mizuno H."/>
            <person name="Yamamoto K."/>
            <person name="Antonio B.A."/>
            <person name="Baba T."/>
            <person name="Sakata K."/>
            <person name="Nagamura Y."/>
            <person name="Aoki H."/>
            <person name="Arikawa K."/>
            <person name="Arita K."/>
            <person name="Bito T."/>
            <person name="Chiden Y."/>
            <person name="Fujitsuka N."/>
            <person name="Fukunaka R."/>
            <person name="Hamada M."/>
            <person name="Harada C."/>
            <person name="Hayashi A."/>
            <person name="Hijishita S."/>
            <person name="Honda M."/>
            <person name="Hosokawa S."/>
            <person name="Ichikawa Y."/>
            <person name="Idonuma A."/>
            <person name="Iijima M."/>
            <person name="Ikeda M."/>
            <person name="Ikeno M."/>
            <person name="Ito K."/>
            <person name="Ito S."/>
            <person name="Ito T."/>
            <person name="Ito Y."/>
            <person name="Ito Y."/>
            <person name="Iwabuchi A."/>
            <person name="Kamiya K."/>
            <person name="Karasawa W."/>
            <person name="Kurita K."/>
            <person name="Katagiri S."/>
            <person name="Kikuta A."/>
            <person name="Kobayashi H."/>
            <person name="Kobayashi N."/>
            <person name="Machita K."/>
            <person name="Maehara T."/>
            <person name="Masukawa M."/>
            <person name="Mizubayashi T."/>
            <person name="Mukai Y."/>
            <person name="Nagasaki H."/>
            <person name="Nagata Y."/>
            <person name="Naito S."/>
            <person name="Nakashima M."/>
            <person name="Nakama Y."/>
            <person name="Nakamichi Y."/>
            <person name="Nakamura M."/>
            <person name="Meguro A."/>
            <person name="Negishi M."/>
            <person name="Ohta I."/>
            <person name="Ohta T."/>
            <person name="Okamoto M."/>
            <person name="Ono N."/>
            <person name="Saji S."/>
            <person name="Sakaguchi M."/>
            <person name="Sakai K."/>
            <person name="Shibata M."/>
            <person name="Shimokawa T."/>
            <person name="Song J."/>
            <person name="Takazaki Y."/>
            <person name="Terasawa K."/>
            <person name="Tsugane M."/>
            <person name="Tsuji K."/>
            <person name="Ueda S."/>
            <person name="Waki K."/>
            <person name="Yamagata H."/>
            <person name="Yamamoto M."/>
            <person name="Yamamoto S."/>
            <person name="Yamane H."/>
            <person name="Yoshiki S."/>
            <person name="Yoshihara R."/>
            <person name="Yukawa K."/>
            <person name="Zhong H."/>
            <person name="Yano M."/>
            <person name="Yuan Q."/>
            <person name="Ouyang S."/>
            <person name="Liu J."/>
            <person name="Jones K.M."/>
            <person name="Gansberger K."/>
            <person name="Moffat K."/>
            <person name="Hill J."/>
            <person name="Bera J."/>
            <person name="Fadrosh D."/>
            <person name="Jin S."/>
            <person name="Johri S."/>
            <person name="Kim M."/>
            <person name="Overton L."/>
            <person name="Reardon M."/>
            <person name="Tsitrin T."/>
            <person name="Vuong H."/>
            <person name="Weaver B."/>
            <person name="Ciecko A."/>
            <person name="Tallon L."/>
            <person name="Jackson J."/>
            <person name="Pai G."/>
            <person name="Aken S.V."/>
            <person name="Utterback T."/>
            <person name="Reidmuller S."/>
            <person name="Feldblyum T."/>
            <person name="Hsiao J."/>
            <person name="Zismann V."/>
            <person name="Iobst S."/>
            <person name="de Vazeille A.R."/>
            <person name="Buell C.R."/>
            <person name="Ying K."/>
            <person name="Li Y."/>
            <person name="Lu T."/>
            <person name="Huang Y."/>
            <person name="Zhao Q."/>
            <person name="Feng Q."/>
            <person name="Zhang L."/>
            <person name="Zhu J."/>
            <person name="Weng Q."/>
            <person name="Mu J."/>
            <person name="Lu Y."/>
            <person name="Fan D."/>
            <person name="Liu Y."/>
            <person name="Guan J."/>
            <person name="Zhang Y."/>
            <person name="Yu S."/>
            <person name="Liu X."/>
            <person name="Zhang Y."/>
            <person name="Hong G."/>
            <person name="Han B."/>
            <person name="Choisne N."/>
            <person name="Demange N."/>
            <person name="Orjeda G."/>
            <person name="Samain S."/>
            <person name="Cattolico L."/>
            <person name="Pelletier E."/>
            <person name="Couloux A."/>
            <person name="Segurens B."/>
            <person name="Wincker P."/>
            <person name="D'Hont A."/>
            <person name="Scarpelli C."/>
            <person name="Weissenbach J."/>
            <person name="Salanoubat M."/>
            <person name="Quetier F."/>
            <person name="Yu Y."/>
            <person name="Kim H.R."/>
            <person name="Rambo T."/>
            <person name="Currie J."/>
            <person name="Collura K."/>
            <person name="Luo M."/>
            <person name="Yang T."/>
            <person name="Ammiraju J.S.S."/>
            <person name="Engler F."/>
            <person name="Soderlund C."/>
            <person name="Wing R.A."/>
            <person name="Palmer L.E."/>
            <person name="de la Bastide M."/>
            <person name="Spiegel L."/>
            <person name="Nascimento L."/>
            <person name="Zutavern T."/>
            <person name="O'Shaughnessy A."/>
            <person name="Dike S."/>
            <person name="Dedhia N."/>
            <person name="Preston R."/>
            <person name="Balija V."/>
            <person name="McCombie W.R."/>
            <person name="Chow T."/>
            <person name="Chen H."/>
            <person name="Chung M."/>
            <person name="Chen C."/>
            <person name="Shaw J."/>
            <person name="Wu H."/>
            <person name="Hsiao K."/>
            <person name="Chao Y."/>
            <person name="Chu M."/>
            <person name="Cheng C."/>
            <person name="Hour A."/>
            <person name="Lee P."/>
            <person name="Lin S."/>
            <person name="Lin Y."/>
            <person name="Liou J."/>
            <person name="Liu S."/>
            <person name="Hsing Y."/>
            <person name="Raghuvanshi S."/>
            <person name="Mohanty A."/>
            <person name="Bharti A.K."/>
            <person name="Gaur A."/>
            <person name="Gupta V."/>
            <person name="Kumar D."/>
            <person name="Ravi V."/>
            <person name="Vij S."/>
            <person name="Kapur A."/>
            <person name="Khurana P."/>
            <person name="Khurana P."/>
            <person name="Khurana J.P."/>
            <person name="Tyagi A.K."/>
            <person name="Gaikwad K."/>
            <person name="Singh A."/>
            <person name="Dalal V."/>
            <person name="Srivastava S."/>
            <person name="Dixit A."/>
            <person name="Pal A.K."/>
            <person name="Ghazi I.A."/>
            <person name="Yadav M."/>
            <person name="Pandit A."/>
            <person name="Bhargava A."/>
            <person name="Sureshbabu K."/>
            <person name="Batra K."/>
            <person name="Sharma T.R."/>
            <person name="Mohapatra T."/>
            <person name="Singh N.K."/>
            <person name="Messing J."/>
            <person name="Nelson A.B."/>
            <person name="Fuks G."/>
            <person name="Kavchok S."/>
            <person name="Keizer G."/>
            <person name="Linton E."/>
            <person name="Llaca V."/>
            <person name="Song R."/>
            <person name="Tanyolac B."/>
            <person name="Young S."/>
            <person name="Ho-Il K."/>
            <person name="Hahn J.H."/>
            <person name="Sangsakoo G."/>
            <person name="Vanavichit A."/>
            <person name="de Mattos Luiz.A.T."/>
            <person name="Zimmer P.D."/>
            <person name="Malone G."/>
            <person name="Dellagostin O."/>
            <person name="de Oliveira A.C."/>
            <person name="Bevan M."/>
            <person name="Bancroft I."/>
            <person name="Minx P."/>
            <person name="Cordum H."/>
            <person name="Wilson R."/>
            <person name="Cheng Z."/>
            <person name="Jin W."/>
            <person name="Jiang J."/>
            <person name="Leong S.A."/>
            <person name="Iwama H."/>
            <person name="Gojobori T."/>
            <person name="Itoh T."/>
            <person name="Niimura Y."/>
            <person name="Fujii Y."/>
            <person name="Habara T."/>
            <person name="Sakai H."/>
            <person name="Sato Y."/>
            <person name="Wilson G."/>
            <person name="Kumar K."/>
            <person name="McCouch S."/>
            <person name="Juretic N."/>
            <person name="Hoen D."/>
            <person name="Wright S."/>
            <person name="Bruskiewich R."/>
            <person name="Bureau T."/>
            <person name="Miyao A."/>
            <person name="Hirochika H."/>
            <person name="Nishikawa T."/>
            <person name="Kadowaki K."/>
            <person name="Sugiura M."/>
            <person name="Burr B."/>
            <person name="Sasaki T."/>
        </authorList>
    </citation>
    <scope>NUCLEOTIDE SEQUENCE [LARGE SCALE GENOMIC DNA]</scope>
    <source>
        <strain evidence="8">cv. Nipponbare</strain>
    </source>
</reference>
<name>Q0IQE1_ORYSJ</name>
<sequence length="1183" mass="131135">MRGGQGEVSSRFSPLLDPRFPPLCWLLPLECPCRASDSPSATRLKSHEFTAEFTGFGHNFAGVSMAARLGSVTLAKCANETVTYGAWKLKTRWMSFYGYRGSFYDFSDCYPSISTDGEILTSNLFQAQPTFYLRVKFKKIYMAFGANDIVLHIKRLMLCPSLFNFLLSSSPVFLLTALLLGALLSYGEPAVLVLGENQQTLSFKSKISITDCSIDKVETVAVEEHLDKTTTSNEVYVRERNFEGNIHDTHWEEKNGTYMTVDTALNEEIHTKDGTSDYDLQDTHREGKGITSVETDTVPCVAPSSFAYSGVTVETEDVGENSKKNDELQELGSINPESDNNKVQYQYQLGEFMSSCWEPVMRQEPQDACSDSESDLTESSPDASMTDIIPMLEELHPLIDLQTGHPSLVSRDNLNTSSDDDEDDLEEEDASTDENQLEGKIDDFANWKDVIDLNYLDMDNNSKLEGMMDLQRAKNILKFELDKRLMDLQAADAVQKMEEASRFRVQVPSISTGRQNPFDSSNGSDEIIELPHVPDSAPSCLLPRKNLFDLAVNQNMAHDSPLQETWTPLSYFSARRHRKHGNLYVRHSTSLHHNSFKLEKDEISENDAHKSHNSQSDGDAKQERNNSTLFGSLEAHIGEEIKILGMAISEVGVLEVNSGMVSSNQNADFSDDISSSPFQKPRQSTFEAKDTVHAGIEQLTSCSPYKVNNFEAHIVEADSIDEFNSLFKCRMEEVLVQSISKSSISQPLTVKLEDELSEPLSPDSGTGTHFIDGSSVEDSDPRFAQLNDEALVSSTSNATCRNESIEEKSSEALLAGNEDYSELPNELLKSGDPQTADSSEIQVQVIDATDWHWQPLMVNRWTGVAASAVCSFNSYPEQQCDTVEHQLQFLGLTVKKQSLHKSPTTTTTRTRGKSVMSHRDATLFSSDVASLAAPNFLLDGVINFVMAHMTTELGDESLLLVSPSVASLLANLQDYEPETVADTAQALLLASRRMVLFPVNNSERLDKADDGSHWSLLVLDNITGRFVHHDSMDGANLPAATRLADALRPLLPAPPQGPPISGPTPQQSNGYDCGVYLLAVALAICRWWKKHPRTEEAAPCWFESVMDQVSAESVAAMRLNLAQKINLELIKQGDTTPSSSWPSSSSSSRHKHKMIGCLLPVSKPLDWSCSFCGNMRKVHTSLY</sequence>
<dbReference type="InterPro" id="IPR003653">
    <property type="entry name" value="Peptidase_C48_C"/>
</dbReference>
<dbReference type="HOGENOM" id="CLU_013556_0_0_1"/>
<keyword evidence="5" id="KW-1133">Transmembrane helix</keyword>
<keyword evidence="5" id="KW-0812">Transmembrane</keyword>
<evidence type="ECO:0000256" key="4">
    <source>
        <dbReference type="SAM" id="MobiDB-lite"/>
    </source>
</evidence>
<feature type="region of interest" description="Disordered" evidence="4">
    <location>
        <begin position="404"/>
        <end position="438"/>
    </location>
</feature>
<gene>
    <name evidence="7" type="ordered locus">Os12g0127600</name>
</gene>
<evidence type="ECO:0000256" key="1">
    <source>
        <dbReference type="ARBA" id="ARBA00005234"/>
    </source>
</evidence>
<dbReference type="SUPFAM" id="SSF54001">
    <property type="entry name" value="Cysteine proteinases"/>
    <property type="match status" value="1"/>
</dbReference>
<feature type="region of interest" description="Disordered" evidence="4">
    <location>
        <begin position="317"/>
        <end position="339"/>
    </location>
</feature>
<evidence type="ECO:0000313" key="8">
    <source>
        <dbReference type="Proteomes" id="UP000000763"/>
    </source>
</evidence>
<organism evidence="7 8">
    <name type="scientific">Oryza sativa subsp. japonica</name>
    <name type="common">Rice</name>
    <dbReference type="NCBI Taxonomy" id="39947"/>
    <lineage>
        <taxon>Eukaryota</taxon>
        <taxon>Viridiplantae</taxon>
        <taxon>Streptophyta</taxon>
        <taxon>Embryophyta</taxon>
        <taxon>Tracheophyta</taxon>
        <taxon>Spermatophyta</taxon>
        <taxon>Magnoliopsida</taxon>
        <taxon>Liliopsida</taxon>
        <taxon>Poales</taxon>
        <taxon>Poaceae</taxon>
        <taxon>BOP clade</taxon>
        <taxon>Oryzoideae</taxon>
        <taxon>Oryzeae</taxon>
        <taxon>Oryzinae</taxon>
        <taxon>Oryza</taxon>
        <taxon>Oryza sativa</taxon>
    </lineage>
</organism>
<feature type="region of interest" description="Disordered" evidence="4">
    <location>
        <begin position="363"/>
        <end position="383"/>
    </location>
</feature>
<evidence type="ECO:0000313" key="7">
    <source>
        <dbReference type="EMBL" id="BAF29074.2"/>
    </source>
</evidence>
<feature type="compositionally biased region" description="Acidic residues" evidence="4">
    <location>
        <begin position="418"/>
        <end position="436"/>
    </location>
</feature>
<accession>Q0IQE1</accession>
<protein>
    <submittedName>
        <fullName evidence="7">Os12g0127600 protein</fullName>
    </submittedName>
</protein>
<dbReference type="Pfam" id="PF02902">
    <property type="entry name" value="Peptidase_C48"/>
    <property type="match status" value="1"/>
</dbReference>
<evidence type="ECO:0000256" key="3">
    <source>
        <dbReference type="ARBA" id="ARBA00022801"/>
    </source>
</evidence>